<reference evidence="5 7" key="1">
    <citation type="journal article" date="2011" name="Nature">
        <title>The Medicago genome provides insight into the evolution of rhizobial symbioses.</title>
        <authorList>
            <person name="Young N.D."/>
            <person name="Debelle F."/>
            <person name="Oldroyd G.E."/>
            <person name="Geurts R."/>
            <person name="Cannon S.B."/>
            <person name="Udvardi M.K."/>
            <person name="Benedito V.A."/>
            <person name="Mayer K.F."/>
            <person name="Gouzy J."/>
            <person name="Schoof H."/>
            <person name="Van de Peer Y."/>
            <person name="Proost S."/>
            <person name="Cook D.R."/>
            <person name="Meyers B.C."/>
            <person name="Spannagl M."/>
            <person name="Cheung F."/>
            <person name="De Mita S."/>
            <person name="Krishnakumar V."/>
            <person name="Gundlach H."/>
            <person name="Zhou S."/>
            <person name="Mudge J."/>
            <person name="Bharti A.K."/>
            <person name="Murray J.D."/>
            <person name="Naoumkina M.A."/>
            <person name="Rosen B."/>
            <person name="Silverstein K.A."/>
            <person name="Tang H."/>
            <person name="Rombauts S."/>
            <person name="Zhao P.X."/>
            <person name="Zhou P."/>
            <person name="Barbe V."/>
            <person name="Bardou P."/>
            <person name="Bechner M."/>
            <person name="Bellec A."/>
            <person name="Berger A."/>
            <person name="Berges H."/>
            <person name="Bidwell S."/>
            <person name="Bisseling T."/>
            <person name="Choisne N."/>
            <person name="Couloux A."/>
            <person name="Denny R."/>
            <person name="Deshpande S."/>
            <person name="Dai X."/>
            <person name="Doyle J.J."/>
            <person name="Dudez A.M."/>
            <person name="Farmer A.D."/>
            <person name="Fouteau S."/>
            <person name="Franken C."/>
            <person name="Gibelin C."/>
            <person name="Gish J."/>
            <person name="Goldstein S."/>
            <person name="Gonzalez A.J."/>
            <person name="Green P.J."/>
            <person name="Hallab A."/>
            <person name="Hartog M."/>
            <person name="Hua A."/>
            <person name="Humphray S.J."/>
            <person name="Jeong D.H."/>
            <person name="Jing Y."/>
            <person name="Jocker A."/>
            <person name="Kenton S.M."/>
            <person name="Kim D.J."/>
            <person name="Klee K."/>
            <person name="Lai H."/>
            <person name="Lang C."/>
            <person name="Lin S."/>
            <person name="Macmil S.L."/>
            <person name="Magdelenat G."/>
            <person name="Matthews L."/>
            <person name="McCorrison J."/>
            <person name="Monaghan E.L."/>
            <person name="Mun J.H."/>
            <person name="Najar F.Z."/>
            <person name="Nicholson C."/>
            <person name="Noirot C."/>
            <person name="O'Bleness M."/>
            <person name="Paule C.R."/>
            <person name="Poulain J."/>
            <person name="Prion F."/>
            <person name="Qin B."/>
            <person name="Qu C."/>
            <person name="Retzel E.F."/>
            <person name="Riddle C."/>
            <person name="Sallet E."/>
            <person name="Samain S."/>
            <person name="Samson N."/>
            <person name="Sanders I."/>
            <person name="Saurat O."/>
            <person name="Scarpelli C."/>
            <person name="Schiex T."/>
            <person name="Segurens B."/>
            <person name="Severin A.J."/>
            <person name="Sherrier D.J."/>
            <person name="Shi R."/>
            <person name="Sims S."/>
            <person name="Singer S.R."/>
            <person name="Sinharoy S."/>
            <person name="Sterck L."/>
            <person name="Viollet A."/>
            <person name="Wang B.B."/>
            <person name="Wang K."/>
            <person name="Wang M."/>
            <person name="Wang X."/>
            <person name="Warfsmann J."/>
            <person name="Weissenbach J."/>
            <person name="White D.D."/>
            <person name="White J.D."/>
            <person name="Wiley G.B."/>
            <person name="Wincker P."/>
            <person name="Xing Y."/>
            <person name="Yang L."/>
            <person name="Yao Z."/>
            <person name="Ying F."/>
            <person name="Zhai J."/>
            <person name="Zhou L."/>
            <person name="Zuber A."/>
            <person name="Denarie J."/>
            <person name="Dixon R.A."/>
            <person name="May G.D."/>
            <person name="Schwartz D.C."/>
            <person name="Rogers J."/>
            <person name="Quetier F."/>
            <person name="Town C.D."/>
            <person name="Roe B.A."/>
        </authorList>
    </citation>
    <scope>NUCLEOTIDE SEQUENCE [LARGE SCALE GENOMIC DNA]</scope>
    <source>
        <strain evidence="5">A17</strain>
        <strain evidence="6 7">cv. Jemalong A17</strain>
    </source>
</reference>
<dbReference type="GO" id="GO:0000076">
    <property type="term" value="P:DNA replication checkpoint signaling"/>
    <property type="evidence" value="ECO:0000318"/>
    <property type="project" value="GO_Central"/>
</dbReference>
<dbReference type="Pfam" id="PF16679">
    <property type="entry name" value="CDT1_C"/>
    <property type="match status" value="1"/>
</dbReference>
<organism evidence="5 7">
    <name type="scientific">Medicago truncatula</name>
    <name type="common">Barrel medic</name>
    <name type="synonym">Medicago tribuloides</name>
    <dbReference type="NCBI Taxonomy" id="3880"/>
    <lineage>
        <taxon>Eukaryota</taxon>
        <taxon>Viridiplantae</taxon>
        <taxon>Streptophyta</taxon>
        <taxon>Embryophyta</taxon>
        <taxon>Tracheophyta</taxon>
        <taxon>Spermatophyta</taxon>
        <taxon>Magnoliopsida</taxon>
        <taxon>eudicotyledons</taxon>
        <taxon>Gunneridae</taxon>
        <taxon>Pentapetalae</taxon>
        <taxon>rosids</taxon>
        <taxon>fabids</taxon>
        <taxon>Fabales</taxon>
        <taxon>Fabaceae</taxon>
        <taxon>Papilionoideae</taxon>
        <taxon>50 kb inversion clade</taxon>
        <taxon>NPAAA clade</taxon>
        <taxon>Hologalegina</taxon>
        <taxon>IRL clade</taxon>
        <taxon>Trifolieae</taxon>
        <taxon>Medicago</taxon>
    </lineage>
</organism>
<dbReference type="SUPFAM" id="SSF46785">
    <property type="entry name" value="Winged helix' DNA-binding domain"/>
    <property type="match status" value="1"/>
</dbReference>
<dbReference type="eggNOG" id="KOG4762">
    <property type="taxonomic scope" value="Eukaryota"/>
</dbReference>
<dbReference type="InterPro" id="IPR036390">
    <property type="entry name" value="WH_DNA-bd_sf"/>
</dbReference>
<dbReference type="Proteomes" id="UP000002051">
    <property type="component" value="Chromosome 6"/>
</dbReference>
<evidence type="ECO:0000313" key="7">
    <source>
        <dbReference type="Proteomes" id="UP000002051"/>
    </source>
</evidence>
<dbReference type="PaxDb" id="3880-AES76356"/>
<evidence type="ECO:0000259" key="4">
    <source>
        <dbReference type="SMART" id="SM01075"/>
    </source>
</evidence>
<reference evidence="5 7" key="2">
    <citation type="journal article" date="2014" name="BMC Genomics">
        <title>An improved genome release (version Mt4.0) for the model legume Medicago truncatula.</title>
        <authorList>
            <person name="Tang H."/>
            <person name="Krishnakumar V."/>
            <person name="Bidwell S."/>
            <person name="Rosen B."/>
            <person name="Chan A."/>
            <person name="Zhou S."/>
            <person name="Gentzbittel L."/>
            <person name="Childs K.L."/>
            <person name="Yandell M."/>
            <person name="Gundlach H."/>
            <person name="Mayer K.F."/>
            <person name="Schwartz D.C."/>
            <person name="Town C.D."/>
        </authorList>
    </citation>
    <scope>GENOME REANNOTATION</scope>
    <source>
        <strain evidence="6 7">cv. Jemalong A17</strain>
    </source>
</reference>
<dbReference type="CDD" id="cd08674">
    <property type="entry name" value="Cdt1_m"/>
    <property type="match status" value="1"/>
</dbReference>
<dbReference type="Pfam" id="PF08839">
    <property type="entry name" value="CDT1"/>
    <property type="match status" value="1"/>
</dbReference>
<evidence type="ECO:0000313" key="6">
    <source>
        <dbReference type="EnsemblPlants" id="AES76356"/>
    </source>
</evidence>
<accession>G7KKA2</accession>
<dbReference type="EMBL" id="CM001222">
    <property type="protein sequence ID" value="AES76356.2"/>
    <property type="molecule type" value="Genomic_DNA"/>
</dbReference>
<evidence type="ECO:0000256" key="1">
    <source>
        <dbReference type="ARBA" id="ARBA00008356"/>
    </source>
</evidence>
<keyword evidence="7" id="KW-1185">Reference proteome</keyword>
<dbReference type="STRING" id="3880.G7KKA2"/>
<evidence type="ECO:0000313" key="5">
    <source>
        <dbReference type="EMBL" id="AES76356.2"/>
    </source>
</evidence>
<dbReference type="GO" id="GO:0003677">
    <property type="term" value="F:DNA binding"/>
    <property type="evidence" value="ECO:0000318"/>
    <property type="project" value="GO_Central"/>
</dbReference>
<dbReference type="GO" id="GO:0070182">
    <property type="term" value="F:DNA polymerase binding"/>
    <property type="evidence" value="ECO:0000318"/>
    <property type="project" value="GO_Central"/>
</dbReference>
<reference evidence="6" key="3">
    <citation type="submission" date="2015-04" db="UniProtKB">
        <authorList>
            <consortium name="EnsemblPlants"/>
        </authorList>
    </citation>
    <scope>IDENTIFICATION</scope>
    <source>
        <strain evidence="6">cv. Jemalong A17</strain>
    </source>
</reference>
<dbReference type="GO" id="GO:0071163">
    <property type="term" value="P:DNA replication preinitiation complex assembly"/>
    <property type="evidence" value="ECO:0000318"/>
    <property type="project" value="GO_Central"/>
</dbReference>
<dbReference type="EnsemblPlants" id="AES76356">
    <property type="protein sequence ID" value="AES76356"/>
    <property type="gene ID" value="MTR_6g077680"/>
</dbReference>
<dbReference type="Gene3D" id="1.10.10.1420">
    <property type="entry name" value="DNA replication factor Cdt1, C-terminal WH domain"/>
    <property type="match status" value="1"/>
</dbReference>
<protein>
    <submittedName>
        <fullName evidence="5">DNA replication factor CDT1-like protein</fullName>
    </submittedName>
</protein>
<keyword evidence="2" id="KW-0131">Cell cycle</keyword>
<dbReference type="GO" id="GO:0000278">
    <property type="term" value="P:mitotic cell cycle"/>
    <property type="evidence" value="ECO:0000318"/>
    <property type="project" value="GO_Central"/>
</dbReference>
<feature type="domain" description="CDT1 Geminin-binding" evidence="4">
    <location>
        <begin position="54"/>
        <end position="183"/>
    </location>
</feature>
<dbReference type="InterPro" id="IPR014939">
    <property type="entry name" value="CDT1_Gemini-bd-like"/>
</dbReference>
<feature type="compositionally biased region" description="Low complexity" evidence="3">
    <location>
        <begin position="243"/>
        <end position="253"/>
    </location>
</feature>
<evidence type="ECO:0000256" key="3">
    <source>
        <dbReference type="SAM" id="MobiDB-lite"/>
    </source>
</evidence>
<feature type="region of interest" description="Disordered" evidence="3">
    <location>
        <begin position="240"/>
        <end position="262"/>
    </location>
</feature>
<comment type="similarity">
    <text evidence="1">Belongs to the Cdt1 family.</text>
</comment>
<dbReference type="OrthoDB" id="341730at2759"/>
<accession>A0A0C3VYA8</accession>
<gene>
    <name evidence="6" type="primary">11422247</name>
    <name evidence="5" type="ordered locus">MTR_6g077680</name>
</gene>
<dbReference type="PANTHER" id="PTHR28637:SF13">
    <property type="entry name" value="EXPRESSED PROTEIN"/>
    <property type="match status" value="1"/>
</dbReference>
<dbReference type="AlphaFoldDB" id="G7KKA2"/>
<dbReference type="SMART" id="SM01075">
    <property type="entry name" value="CDT1"/>
    <property type="match status" value="1"/>
</dbReference>
<evidence type="ECO:0000256" key="2">
    <source>
        <dbReference type="ARBA" id="ARBA00023306"/>
    </source>
</evidence>
<name>G7KKA2_MEDTR</name>
<dbReference type="InterPro" id="IPR038090">
    <property type="entry name" value="Cdt1_C_WH_dom_sf"/>
</dbReference>
<dbReference type="GO" id="GO:0030174">
    <property type="term" value="P:regulation of DNA-templated DNA replication initiation"/>
    <property type="evidence" value="ECO:0000318"/>
    <property type="project" value="GO_Central"/>
</dbReference>
<proteinExistence type="inferred from homology"/>
<dbReference type="GO" id="GO:0005634">
    <property type="term" value="C:nucleus"/>
    <property type="evidence" value="ECO:0000318"/>
    <property type="project" value="GO_Central"/>
</dbReference>
<dbReference type="InterPro" id="IPR045173">
    <property type="entry name" value="Cdt1"/>
</dbReference>
<dbReference type="PANTHER" id="PTHR28637">
    <property type="entry name" value="DNA REPLICATION FACTOR CDT1"/>
    <property type="match status" value="1"/>
</dbReference>
<sequence length="644" mass="72564">MDPKPCDKSVKNSSDFMSEKKILHSVDKSIACPTPEKKTEPLLATNLKDSNTQLPEKYKNIGDLFSDMSCALRLLHLRKKSPTFQNICNKVEVLAKRNFSYAHLAQMKYILPKGIEIEKVVVVDKKSLCMKPDLKITLVFDVVEDHSEQSADLALIRYFNSKLINFFNLHPEVTDIPEAALPEPFSQRPYNLIFKDGTVNLSKELSSTSNEIELSLNNLHLSPSFKRHFSQKNVANETELVQSFSSSENSMSSHESDWLDNQESESTWQKECTPLSDCVSNNVERGKQKESQSMCIQQNVINTPVHKIYHPHSVSRIESPDLKIVSCTDSLLTHTPAQSAPERLLLGSDVKLQKMTAQKSGSCFKPAKRVLDFTLTEGSDAFDSRVDMSKPSRGCSEDFKSFDSVSPPQEVDENLSHSFQKINVDQHCLVASDNNPSSLVELVNVIDSIFDSVKRTSMTKEELLQKIMMNCLDFVKIREAEEQIEILEKTVPDWLCKKVVSSGDTMYCVKNPSPTLMDTKSKFSGSSGNPYCDPTYYHSLAGALQYLTFTKSNISYTHQQVCLVIHNPKINTCLCILSPSTSSYLTQTNWDGCPNTRRSTYGYYVYLSGNLIPWFTKRQHTLSRSSAEGKYRGVTNIVSESCCI</sequence>
<dbReference type="eggNOG" id="KOG0017">
    <property type="taxonomic scope" value="Eukaryota"/>
</dbReference>
<dbReference type="InterPro" id="IPR032054">
    <property type="entry name" value="Cdt1_C"/>
</dbReference>